<dbReference type="Gene3D" id="1.10.10.60">
    <property type="entry name" value="Homeodomain-like"/>
    <property type="match status" value="2"/>
</dbReference>
<evidence type="ECO:0000313" key="7">
    <source>
        <dbReference type="EMBL" id="VDR27404.1"/>
    </source>
</evidence>
<dbReference type="Pfam" id="PF12833">
    <property type="entry name" value="HTH_18"/>
    <property type="match status" value="1"/>
</dbReference>
<keyword evidence="7" id="KW-0489">Methyltransferase</keyword>
<dbReference type="GO" id="GO:0032259">
    <property type="term" value="P:methylation"/>
    <property type="evidence" value="ECO:0007669"/>
    <property type="project" value="UniProtKB-KW"/>
</dbReference>
<keyword evidence="3" id="KW-0010">Activator</keyword>
<dbReference type="SUPFAM" id="SSF51215">
    <property type="entry name" value="Regulatory protein AraC"/>
    <property type="match status" value="1"/>
</dbReference>
<keyword evidence="4" id="KW-0804">Transcription</keyword>
<dbReference type="InterPro" id="IPR037923">
    <property type="entry name" value="HTH-like"/>
</dbReference>
<dbReference type="PRINTS" id="PR00032">
    <property type="entry name" value="HTHARAC"/>
</dbReference>
<reference evidence="7 8" key="1">
    <citation type="submission" date="2018-12" db="EMBL/GenBank/DDBJ databases">
        <authorList>
            <consortium name="Pathogen Informatics"/>
        </authorList>
    </citation>
    <scope>NUCLEOTIDE SEQUENCE [LARGE SCALE GENOMIC DNA]</scope>
    <source>
        <strain evidence="7 8">NCTC13098</strain>
    </source>
</reference>
<dbReference type="GO" id="GO:0008168">
    <property type="term" value="F:methyltransferase activity"/>
    <property type="evidence" value="ECO:0007669"/>
    <property type="project" value="UniProtKB-KW"/>
</dbReference>
<dbReference type="PANTHER" id="PTHR46796:SF2">
    <property type="entry name" value="TRANSCRIPTIONAL REGULATORY PROTEIN"/>
    <property type="match status" value="1"/>
</dbReference>
<dbReference type="SUPFAM" id="SSF46689">
    <property type="entry name" value="Homeodomain-like"/>
    <property type="match status" value="2"/>
</dbReference>
<dbReference type="InterPro" id="IPR020449">
    <property type="entry name" value="Tscrpt_reg_AraC-type_HTH"/>
</dbReference>
<evidence type="ECO:0000256" key="3">
    <source>
        <dbReference type="ARBA" id="ARBA00023159"/>
    </source>
</evidence>
<name>A0A3P8IZ89_RAOTE</name>
<sequence length="267" mass="29290">MTRYVHQVQQHKVPVAGLEALSLLTEHSFSRHSHDRFGIGVFTHGAQRSWSHIGKVDAAAGNVIMVNPGEIHDGAPLHGPRGWQMLYIDPLLVEQALPVGSKAEDIILRPVVEDPQLNGLMARMFSEIRAASPESAGVEEAFLLCLMQISRRHLLVKPPRQPGSPGIALAKEYLDDAPENKITLEHLAALCGISRFQLIRGFARETGITPHAYLIQSRVRLARRLLAEGNGLAEAALMAGFADQSHFTRAFQKQFGLTPGYYLSAIG</sequence>
<evidence type="ECO:0000259" key="6">
    <source>
        <dbReference type="PROSITE" id="PS01124"/>
    </source>
</evidence>
<accession>A0A3P8IZ89</accession>
<dbReference type="GO" id="GO:0043565">
    <property type="term" value="F:sequence-specific DNA binding"/>
    <property type="evidence" value="ECO:0007669"/>
    <property type="project" value="InterPro"/>
</dbReference>
<evidence type="ECO:0000256" key="5">
    <source>
        <dbReference type="ARBA" id="ARBA00044978"/>
    </source>
</evidence>
<dbReference type="KEGG" id="rtg:NCTC13098_03773"/>
<keyword evidence="1" id="KW-0805">Transcription regulation</keyword>
<dbReference type="AlphaFoldDB" id="A0A3P8IZ89"/>
<evidence type="ECO:0000256" key="2">
    <source>
        <dbReference type="ARBA" id="ARBA00023125"/>
    </source>
</evidence>
<dbReference type="GO" id="GO:0003700">
    <property type="term" value="F:DNA-binding transcription factor activity"/>
    <property type="evidence" value="ECO:0007669"/>
    <property type="project" value="InterPro"/>
</dbReference>
<dbReference type="InterPro" id="IPR050204">
    <property type="entry name" value="AraC_XylS_family_regulators"/>
</dbReference>
<dbReference type="Proteomes" id="UP000274346">
    <property type="component" value="Chromosome"/>
</dbReference>
<dbReference type="InterPro" id="IPR009057">
    <property type="entry name" value="Homeodomain-like_sf"/>
</dbReference>
<gene>
    <name evidence="7" type="primary">adaA_1</name>
    <name evidence="7" type="ORF">NCTC13098_03773</name>
</gene>
<dbReference type="InterPro" id="IPR018062">
    <property type="entry name" value="HTH_AraC-typ_CS"/>
</dbReference>
<dbReference type="SMART" id="SM00342">
    <property type="entry name" value="HTH_ARAC"/>
    <property type="match status" value="1"/>
</dbReference>
<dbReference type="PROSITE" id="PS01124">
    <property type="entry name" value="HTH_ARAC_FAMILY_2"/>
    <property type="match status" value="1"/>
</dbReference>
<dbReference type="EMBL" id="LR131271">
    <property type="protein sequence ID" value="VDR27404.1"/>
    <property type="molecule type" value="Genomic_DNA"/>
</dbReference>
<proteinExistence type="predicted"/>
<dbReference type="PROSITE" id="PS00041">
    <property type="entry name" value="HTH_ARAC_FAMILY_1"/>
    <property type="match status" value="1"/>
</dbReference>
<evidence type="ECO:0000256" key="1">
    <source>
        <dbReference type="ARBA" id="ARBA00023015"/>
    </source>
</evidence>
<keyword evidence="2" id="KW-0238">DNA-binding</keyword>
<dbReference type="InterPro" id="IPR003313">
    <property type="entry name" value="AraC-bd"/>
</dbReference>
<feature type="domain" description="HTH araC/xylS-type" evidence="6">
    <location>
        <begin position="168"/>
        <end position="265"/>
    </location>
</feature>
<keyword evidence="7" id="KW-0808">Transferase</keyword>
<protein>
    <recommendedName>
        <fullName evidence="5">Arabinose operon regulatory protein</fullName>
    </recommendedName>
</protein>
<evidence type="ECO:0000256" key="4">
    <source>
        <dbReference type="ARBA" id="ARBA00023163"/>
    </source>
</evidence>
<organism evidence="7 8">
    <name type="scientific">Raoultella terrigena</name>
    <name type="common">Klebsiella terrigena</name>
    <dbReference type="NCBI Taxonomy" id="577"/>
    <lineage>
        <taxon>Bacteria</taxon>
        <taxon>Pseudomonadati</taxon>
        <taxon>Pseudomonadota</taxon>
        <taxon>Gammaproteobacteria</taxon>
        <taxon>Enterobacterales</taxon>
        <taxon>Enterobacteriaceae</taxon>
        <taxon>Klebsiella/Raoultella group</taxon>
        <taxon>Raoultella</taxon>
    </lineage>
</organism>
<dbReference type="Pfam" id="PF02311">
    <property type="entry name" value="AraC_binding"/>
    <property type="match status" value="1"/>
</dbReference>
<dbReference type="PANTHER" id="PTHR46796">
    <property type="entry name" value="HTH-TYPE TRANSCRIPTIONAL ACTIVATOR RHAS-RELATED"/>
    <property type="match status" value="1"/>
</dbReference>
<evidence type="ECO:0000313" key="8">
    <source>
        <dbReference type="Proteomes" id="UP000274346"/>
    </source>
</evidence>
<dbReference type="InterPro" id="IPR018060">
    <property type="entry name" value="HTH_AraC"/>
</dbReference>